<keyword evidence="2" id="KW-1185">Reference proteome</keyword>
<sequence>MLHFIGTPVLYSKFVPVASGRPRAAIRAGLGSSAAVAAVAAVSSRPRPNGTRTVCSGYRYRYAQSHDSARQGGLVEVAGLVHQSLCTRFKAAYRAVSAGIDRVRRAPLSRFSRD</sequence>
<reference evidence="1" key="1">
    <citation type="submission" date="2022-03" db="EMBL/GenBank/DDBJ databases">
        <authorList>
            <person name="Martin H S."/>
        </authorList>
    </citation>
    <scope>NUCLEOTIDE SEQUENCE</scope>
</reference>
<dbReference type="Proteomes" id="UP000837857">
    <property type="component" value="Chromosome 7"/>
</dbReference>
<feature type="non-terminal residue" evidence="1">
    <location>
        <position position="1"/>
    </location>
</feature>
<accession>A0ABN8J2M9</accession>
<gene>
    <name evidence="1" type="ORF">IPOD504_LOCUS15491</name>
</gene>
<organism evidence="1 2">
    <name type="scientific">Iphiclides podalirius</name>
    <name type="common">scarce swallowtail</name>
    <dbReference type="NCBI Taxonomy" id="110791"/>
    <lineage>
        <taxon>Eukaryota</taxon>
        <taxon>Metazoa</taxon>
        <taxon>Ecdysozoa</taxon>
        <taxon>Arthropoda</taxon>
        <taxon>Hexapoda</taxon>
        <taxon>Insecta</taxon>
        <taxon>Pterygota</taxon>
        <taxon>Neoptera</taxon>
        <taxon>Endopterygota</taxon>
        <taxon>Lepidoptera</taxon>
        <taxon>Glossata</taxon>
        <taxon>Ditrysia</taxon>
        <taxon>Papilionoidea</taxon>
        <taxon>Papilionidae</taxon>
        <taxon>Papilioninae</taxon>
        <taxon>Iphiclides</taxon>
    </lineage>
</organism>
<evidence type="ECO:0000313" key="1">
    <source>
        <dbReference type="EMBL" id="CAH2073114.1"/>
    </source>
</evidence>
<dbReference type="EMBL" id="OW152819">
    <property type="protein sequence ID" value="CAH2073114.1"/>
    <property type="molecule type" value="Genomic_DNA"/>
</dbReference>
<name>A0ABN8J2M9_9NEOP</name>
<protein>
    <submittedName>
        <fullName evidence="1">Uncharacterized protein</fullName>
    </submittedName>
</protein>
<evidence type="ECO:0000313" key="2">
    <source>
        <dbReference type="Proteomes" id="UP000837857"/>
    </source>
</evidence>
<proteinExistence type="predicted"/>